<protein>
    <submittedName>
        <fullName evidence="2">Uncharacterized protein</fullName>
    </submittedName>
</protein>
<keyword evidence="3" id="KW-1185">Reference proteome</keyword>
<feature type="compositionally biased region" description="Acidic residues" evidence="1">
    <location>
        <begin position="79"/>
        <end position="95"/>
    </location>
</feature>
<feature type="region of interest" description="Disordered" evidence="1">
    <location>
        <begin position="1"/>
        <end position="102"/>
    </location>
</feature>
<accession>A0A5B7EHH0</accession>
<reference evidence="2 3" key="1">
    <citation type="submission" date="2019-05" db="EMBL/GenBank/DDBJ databases">
        <title>Another draft genome of Portunus trituberculatus and its Hox gene families provides insights of decapod evolution.</title>
        <authorList>
            <person name="Jeong J.-H."/>
            <person name="Song I."/>
            <person name="Kim S."/>
            <person name="Choi T."/>
            <person name="Kim D."/>
            <person name="Ryu S."/>
            <person name="Kim W."/>
        </authorList>
    </citation>
    <scope>NUCLEOTIDE SEQUENCE [LARGE SCALE GENOMIC DNA]</scope>
    <source>
        <tissue evidence="2">Muscle</tissue>
    </source>
</reference>
<feature type="compositionally biased region" description="Basic and acidic residues" evidence="1">
    <location>
        <begin position="44"/>
        <end position="56"/>
    </location>
</feature>
<name>A0A5B7EHH0_PORTR</name>
<evidence type="ECO:0000313" key="3">
    <source>
        <dbReference type="Proteomes" id="UP000324222"/>
    </source>
</evidence>
<feature type="compositionally biased region" description="Acidic residues" evidence="1">
    <location>
        <begin position="1"/>
        <end position="13"/>
    </location>
</feature>
<evidence type="ECO:0000313" key="2">
    <source>
        <dbReference type="EMBL" id="MPC32868.1"/>
    </source>
</evidence>
<dbReference type="Proteomes" id="UP000324222">
    <property type="component" value="Unassembled WGS sequence"/>
</dbReference>
<dbReference type="EMBL" id="VSRR010002711">
    <property type="protein sequence ID" value="MPC32868.1"/>
    <property type="molecule type" value="Genomic_DNA"/>
</dbReference>
<organism evidence="2 3">
    <name type="scientific">Portunus trituberculatus</name>
    <name type="common">Swimming crab</name>
    <name type="synonym">Neptunus trituberculatus</name>
    <dbReference type="NCBI Taxonomy" id="210409"/>
    <lineage>
        <taxon>Eukaryota</taxon>
        <taxon>Metazoa</taxon>
        <taxon>Ecdysozoa</taxon>
        <taxon>Arthropoda</taxon>
        <taxon>Crustacea</taxon>
        <taxon>Multicrustacea</taxon>
        <taxon>Malacostraca</taxon>
        <taxon>Eumalacostraca</taxon>
        <taxon>Eucarida</taxon>
        <taxon>Decapoda</taxon>
        <taxon>Pleocyemata</taxon>
        <taxon>Brachyura</taxon>
        <taxon>Eubrachyura</taxon>
        <taxon>Portunoidea</taxon>
        <taxon>Portunidae</taxon>
        <taxon>Portuninae</taxon>
        <taxon>Portunus</taxon>
    </lineage>
</organism>
<sequence>MSYDEDTGDDQNDTDEKEHNQNSPDTACVDKKYNNESSPEEYDNEIRHEQLQKEGSCKTQACNNNYTANNEEQDHSDYDQDDNEDKCEEFEDMEYDYEKDNNNENLEIGKKCISQKNYDDEEDQHLAWDNNIHSSEELPF</sequence>
<evidence type="ECO:0000256" key="1">
    <source>
        <dbReference type="SAM" id="MobiDB-lite"/>
    </source>
</evidence>
<feature type="compositionally biased region" description="Polar residues" evidence="1">
    <location>
        <begin position="57"/>
        <end position="70"/>
    </location>
</feature>
<proteinExistence type="predicted"/>
<comment type="caution">
    <text evidence="2">The sequence shown here is derived from an EMBL/GenBank/DDBJ whole genome shotgun (WGS) entry which is preliminary data.</text>
</comment>
<gene>
    <name evidence="2" type="ORF">E2C01_026200</name>
</gene>
<dbReference type="AlphaFoldDB" id="A0A5B7EHH0"/>
<dbReference type="OrthoDB" id="6382749at2759"/>